<dbReference type="RefSeq" id="WP_285971739.1">
    <property type="nucleotide sequence ID" value="NZ_CP127294.1"/>
</dbReference>
<evidence type="ECO:0000256" key="1">
    <source>
        <dbReference type="SAM" id="MobiDB-lite"/>
    </source>
</evidence>
<sequence>MVRPEERRRARVVRPEDLGRLGEVVQRLIGHATPRRRAFAAKTSQDDRNRPVSGVE</sequence>
<reference evidence="2 3" key="1">
    <citation type="submission" date="2023-06" db="EMBL/GenBank/DDBJ databases">
        <authorList>
            <person name="Oyuntsetseg B."/>
            <person name="Kim S.B."/>
        </authorList>
    </citation>
    <scope>NUCLEOTIDE SEQUENCE [LARGE SCALE GENOMIC DNA]</scope>
    <source>
        <strain evidence="2 3">2-15</strain>
    </source>
</reference>
<proteinExistence type="predicted"/>
<feature type="region of interest" description="Disordered" evidence="1">
    <location>
        <begin position="35"/>
        <end position="56"/>
    </location>
</feature>
<keyword evidence="3" id="KW-1185">Reference proteome</keyword>
<evidence type="ECO:0000313" key="3">
    <source>
        <dbReference type="Proteomes" id="UP001236014"/>
    </source>
</evidence>
<name>A0A9Y2MZI4_9PSEU</name>
<dbReference type="EMBL" id="CP127294">
    <property type="protein sequence ID" value="WIX81129.1"/>
    <property type="molecule type" value="Genomic_DNA"/>
</dbReference>
<evidence type="ECO:0000313" key="2">
    <source>
        <dbReference type="EMBL" id="WIX81129.1"/>
    </source>
</evidence>
<dbReference type="AlphaFoldDB" id="A0A9Y2MZI4"/>
<dbReference type="KEGG" id="acab:QRX50_10355"/>
<dbReference type="Proteomes" id="UP001236014">
    <property type="component" value="Chromosome"/>
</dbReference>
<accession>A0A9Y2MZI4</accession>
<protein>
    <submittedName>
        <fullName evidence="2">Uncharacterized protein</fullName>
    </submittedName>
</protein>
<organism evidence="2 3">
    <name type="scientific">Amycolatopsis carbonis</name>
    <dbReference type="NCBI Taxonomy" id="715471"/>
    <lineage>
        <taxon>Bacteria</taxon>
        <taxon>Bacillati</taxon>
        <taxon>Actinomycetota</taxon>
        <taxon>Actinomycetes</taxon>
        <taxon>Pseudonocardiales</taxon>
        <taxon>Pseudonocardiaceae</taxon>
        <taxon>Amycolatopsis</taxon>
    </lineage>
</organism>
<gene>
    <name evidence="2" type="ORF">QRX50_10355</name>
</gene>